<dbReference type="RefSeq" id="WP_200171662.1">
    <property type="nucleotide sequence ID" value="NZ_BAABKQ010000001.1"/>
</dbReference>
<feature type="domain" description="Trehalase-like N-terminal" evidence="2">
    <location>
        <begin position="19"/>
        <end position="134"/>
    </location>
</feature>
<evidence type="ECO:0000259" key="2">
    <source>
        <dbReference type="Pfam" id="PF19291"/>
    </source>
</evidence>
<dbReference type="PANTHER" id="PTHR31616">
    <property type="entry name" value="TREHALASE"/>
    <property type="match status" value="1"/>
</dbReference>
<evidence type="ECO:0000313" key="4">
    <source>
        <dbReference type="Proteomes" id="UP001500839"/>
    </source>
</evidence>
<gene>
    <name evidence="3" type="ORF">GCM10023353_18030</name>
</gene>
<dbReference type="InterPro" id="IPR011613">
    <property type="entry name" value="GH15-like"/>
</dbReference>
<dbReference type="EMBL" id="BAABKQ010000001">
    <property type="protein sequence ID" value="GAA4813448.1"/>
    <property type="molecule type" value="Genomic_DNA"/>
</dbReference>
<dbReference type="InterPro" id="IPR045582">
    <property type="entry name" value="Trehalase-like_N"/>
</dbReference>
<evidence type="ECO:0000259" key="1">
    <source>
        <dbReference type="Pfam" id="PF00723"/>
    </source>
</evidence>
<organism evidence="3 4">
    <name type="scientific">Tomitella cavernea</name>
    <dbReference type="NCBI Taxonomy" id="1387982"/>
    <lineage>
        <taxon>Bacteria</taxon>
        <taxon>Bacillati</taxon>
        <taxon>Actinomycetota</taxon>
        <taxon>Actinomycetes</taxon>
        <taxon>Mycobacteriales</taxon>
        <taxon>Tomitella</taxon>
    </lineage>
</organism>
<dbReference type="GO" id="GO:0016787">
    <property type="term" value="F:hydrolase activity"/>
    <property type="evidence" value="ECO:0007669"/>
    <property type="project" value="UniProtKB-KW"/>
</dbReference>
<dbReference type="Gene3D" id="1.50.10.10">
    <property type="match status" value="1"/>
</dbReference>
<dbReference type="SUPFAM" id="SSF48208">
    <property type="entry name" value="Six-hairpin glycosidases"/>
    <property type="match status" value="1"/>
</dbReference>
<dbReference type="PANTHER" id="PTHR31616:SF10">
    <property type="entry name" value="TREHALASE"/>
    <property type="match status" value="1"/>
</dbReference>
<dbReference type="Proteomes" id="UP001500839">
    <property type="component" value="Unassembled WGS sequence"/>
</dbReference>
<evidence type="ECO:0000313" key="3">
    <source>
        <dbReference type="EMBL" id="GAA4813448.1"/>
    </source>
</evidence>
<dbReference type="InterPro" id="IPR012341">
    <property type="entry name" value="6hp_glycosidase-like_sf"/>
</dbReference>
<dbReference type="Pfam" id="PF00723">
    <property type="entry name" value="Glyco_hydro_15"/>
    <property type="match status" value="1"/>
</dbReference>
<comment type="caution">
    <text evidence="3">The sequence shown here is derived from an EMBL/GenBank/DDBJ whole genome shotgun (WGS) entry which is preliminary data.</text>
</comment>
<dbReference type="InterPro" id="IPR008928">
    <property type="entry name" value="6-hairpin_glycosidase_sf"/>
</dbReference>
<reference evidence="4" key="1">
    <citation type="journal article" date="2019" name="Int. J. Syst. Evol. Microbiol.">
        <title>The Global Catalogue of Microorganisms (GCM) 10K type strain sequencing project: providing services to taxonomists for standard genome sequencing and annotation.</title>
        <authorList>
            <consortium name="The Broad Institute Genomics Platform"/>
            <consortium name="The Broad Institute Genome Sequencing Center for Infectious Disease"/>
            <person name="Wu L."/>
            <person name="Ma J."/>
        </authorList>
    </citation>
    <scope>NUCLEOTIDE SEQUENCE [LARGE SCALE GENOMIC DNA]</scope>
    <source>
        <strain evidence="4">JCM 18542</strain>
    </source>
</reference>
<keyword evidence="3" id="KW-0378">Hydrolase</keyword>
<sequence>MHRTDRPHSPPPQHVLRDYALLADGERGLLVGPHGDVAWMCFPSWHSDAVFASLIGGDSHYTVQPSGRYVWGGYYEDVGLIWRARWITDEGITECREALAFPGGRRHAVLLRRVIAVEGTSHVDVTLSPGARFDRDRMTEPRRHAASGDWHARAGDILLRFRGAPEAVVAQGGTGTELHMALTVPPGFYHDLVFELSEAPLDPPPAADLPGEADAMWEATESAWLSAVPRFESTLAPRDSRQAYAVLRGVTSSSGGMVAASTTGLPERADKGRNFDYRYVWVRDQCYAGQAVAVAGAYPLLDDAADFISARLLEDGRNLMPAYTVGGGPVPPEQTLSLPGYPGGNGIVGNHVRSQFQLDAFGESLLLLAAAARHGHIDKDRYRAAAIAADAIAQCWQKPDAGVWELGDSRWTQSRLVCAAGLRAMAGTAASTGDAAEWSALADAIVANAARDSLHPTGRWQRAPEDDRVDAALLLASLRGAVPAYDPRSRATVDSVRDELTQEGFVYRFRHDERPLGTTEGAFLLCGFWMALAEHQQGHEAAALRWFERNRAAAGTTGLFSEEYDVDQHQLRGNLPQAFVHALLLETSSTLSG</sequence>
<keyword evidence="4" id="KW-1185">Reference proteome</keyword>
<accession>A0ABP9CL39</accession>
<dbReference type="Pfam" id="PF19291">
    <property type="entry name" value="TREH_N"/>
    <property type="match status" value="1"/>
</dbReference>
<feature type="domain" description="GH15-like" evidence="1">
    <location>
        <begin position="253"/>
        <end position="587"/>
    </location>
</feature>
<proteinExistence type="predicted"/>
<protein>
    <submittedName>
        <fullName evidence="3">Glycoside hydrolase family 15 protein</fullName>
    </submittedName>
</protein>
<name>A0ABP9CL39_9ACTN</name>